<evidence type="ECO:0000259" key="9">
    <source>
        <dbReference type="PROSITE" id="PS51384"/>
    </source>
</evidence>
<dbReference type="CDD" id="cd00207">
    <property type="entry name" value="fer2"/>
    <property type="match status" value="1"/>
</dbReference>
<protein>
    <submittedName>
        <fullName evidence="10">Ferredoxin</fullName>
    </submittedName>
</protein>
<dbReference type="PANTHER" id="PTHR47354">
    <property type="entry name" value="NADH OXIDOREDUCTASE HCR"/>
    <property type="match status" value="1"/>
</dbReference>
<evidence type="ECO:0000256" key="7">
    <source>
        <dbReference type="ARBA" id="ARBA00023014"/>
    </source>
</evidence>
<dbReference type="PROSITE" id="PS51384">
    <property type="entry name" value="FAD_FR"/>
    <property type="match status" value="1"/>
</dbReference>
<dbReference type="PANTHER" id="PTHR47354:SF1">
    <property type="entry name" value="CARNITINE MONOOXYGENASE REDUCTASE SUBUNIT"/>
    <property type="match status" value="1"/>
</dbReference>
<dbReference type="PRINTS" id="PR00409">
    <property type="entry name" value="PHDIOXRDTASE"/>
</dbReference>
<evidence type="ECO:0000256" key="6">
    <source>
        <dbReference type="ARBA" id="ARBA00023004"/>
    </source>
</evidence>
<dbReference type="Pfam" id="PF00111">
    <property type="entry name" value="Fer2"/>
    <property type="match status" value="1"/>
</dbReference>
<dbReference type="EMBL" id="BNEA01000001">
    <property type="protein sequence ID" value="GHI50665.1"/>
    <property type="molecule type" value="Genomic_DNA"/>
</dbReference>
<dbReference type="InterPro" id="IPR036010">
    <property type="entry name" value="2Fe-2S_ferredoxin-like_sf"/>
</dbReference>
<dbReference type="CDD" id="cd06185">
    <property type="entry name" value="PDR_like"/>
    <property type="match status" value="1"/>
</dbReference>
<dbReference type="InterPro" id="IPR006058">
    <property type="entry name" value="2Fe2S_fd_BS"/>
</dbReference>
<gene>
    <name evidence="10" type="ORF">Srubr_05110</name>
</gene>
<comment type="cofactor">
    <cofactor evidence="1">
        <name>FAD</name>
        <dbReference type="ChEBI" id="CHEBI:57692"/>
    </cofactor>
</comment>
<dbReference type="Gene3D" id="2.40.30.10">
    <property type="entry name" value="Translation factors"/>
    <property type="match status" value="1"/>
</dbReference>
<dbReference type="SUPFAM" id="SSF54292">
    <property type="entry name" value="2Fe-2S ferredoxin-like"/>
    <property type="match status" value="1"/>
</dbReference>
<feature type="domain" description="2Fe-2S ferredoxin-type" evidence="8">
    <location>
        <begin position="238"/>
        <end position="323"/>
    </location>
</feature>
<name>A0ABQ3R495_STRRR</name>
<dbReference type="Gene3D" id="3.40.50.80">
    <property type="entry name" value="Nucleotide-binding domain of ferredoxin-NADP reductase (FNR) module"/>
    <property type="match status" value="1"/>
</dbReference>
<evidence type="ECO:0000313" key="11">
    <source>
        <dbReference type="Proteomes" id="UP000646738"/>
    </source>
</evidence>
<dbReference type="SUPFAM" id="SSF52343">
    <property type="entry name" value="Ferredoxin reductase-like, C-terminal NADP-linked domain"/>
    <property type="match status" value="1"/>
</dbReference>
<accession>A0ABQ3R495</accession>
<dbReference type="RefSeq" id="WP_189993220.1">
    <property type="nucleotide sequence ID" value="NZ_BNCB01000005.1"/>
</dbReference>
<keyword evidence="11" id="KW-1185">Reference proteome</keyword>
<keyword evidence="6" id="KW-0408">Iron</keyword>
<evidence type="ECO:0000256" key="1">
    <source>
        <dbReference type="ARBA" id="ARBA00001974"/>
    </source>
</evidence>
<keyword evidence="3" id="KW-0001">2Fe-2S</keyword>
<keyword evidence="2" id="KW-0285">Flavoprotein</keyword>
<evidence type="ECO:0000259" key="8">
    <source>
        <dbReference type="PROSITE" id="PS51085"/>
    </source>
</evidence>
<dbReference type="InterPro" id="IPR050415">
    <property type="entry name" value="MRET"/>
</dbReference>
<evidence type="ECO:0000256" key="5">
    <source>
        <dbReference type="ARBA" id="ARBA00023002"/>
    </source>
</evidence>
<proteinExistence type="predicted"/>
<dbReference type="InterPro" id="IPR017927">
    <property type="entry name" value="FAD-bd_FR_type"/>
</dbReference>
<dbReference type="PROSITE" id="PS00197">
    <property type="entry name" value="2FE2S_FER_1"/>
    <property type="match status" value="1"/>
</dbReference>
<dbReference type="InterPro" id="IPR012675">
    <property type="entry name" value="Beta-grasp_dom_sf"/>
</dbReference>
<dbReference type="PROSITE" id="PS51085">
    <property type="entry name" value="2FE2S_FER_2"/>
    <property type="match status" value="1"/>
</dbReference>
<dbReference type="InterPro" id="IPR017938">
    <property type="entry name" value="Riboflavin_synthase-like_b-brl"/>
</dbReference>
<evidence type="ECO:0000256" key="3">
    <source>
        <dbReference type="ARBA" id="ARBA00022714"/>
    </source>
</evidence>
<feature type="domain" description="FAD-binding FR-type" evidence="9">
    <location>
        <begin position="10"/>
        <end position="112"/>
    </location>
</feature>
<organism evidence="10 11">
    <name type="scientific">Streptomyces rubradiris</name>
    <name type="common">Streptomyces achromogenes subsp. rubradiris</name>
    <dbReference type="NCBI Taxonomy" id="285531"/>
    <lineage>
        <taxon>Bacteria</taxon>
        <taxon>Bacillati</taxon>
        <taxon>Actinomycetota</taxon>
        <taxon>Actinomycetes</taxon>
        <taxon>Kitasatosporales</taxon>
        <taxon>Streptomycetaceae</taxon>
        <taxon>Streptomyces</taxon>
    </lineage>
</organism>
<reference evidence="11" key="1">
    <citation type="submission" date="2023-07" db="EMBL/GenBank/DDBJ databases">
        <title>Whole genome shotgun sequence of Streptomyces achromogenes subsp. rubradiris NBRC 14000.</title>
        <authorList>
            <person name="Komaki H."/>
            <person name="Tamura T."/>
        </authorList>
    </citation>
    <scope>NUCLEOTIDE SEQUENCE [LARGE SCALE GENOMIC DNA]</scope>
    <source>
        <strain evidence="11">NBRC 14000</strain>
    </source>
</reference>
<dbReference type="InterPro" id="IPR001041">
    <property type="entry name" value="2Fe-2S_ferredoxin-type"/>
</dbReference>
<dbReference type="InterPro" id="IPR039261">
    <property type="entry name" value="FNR_nucleotide-bd"/>
</dbReference>
<dbReference type="Proteomes" id="UP000646738">
    <property type="component" value="Unassembled WGS sequence"/>
</dbReference>
<comment type="caution">
    <text evidence="10">The sequence shown here is derived from an EMBL/GenBank/DDBJ whole genome shotgun (WGS) entry which is preliminary data.</text>
</comment>
<dbReference type="SUPFAM" id="SSF63380">
    <property type="entry name" value="Riboflavin synthase domain-like"/>
    <property type="match status" value="1"/>
</dbReference>
<keyword evidence="5" id="KW-0560">Oxidoreductase</keyword>
<keyword evidence="7" id="KW-0411">Iron-sulfur</keyword>
<dbReference type="Gene3D" id="3.10.20.30">
    <property type="match status" value="1"/>
</dbReference>
<keyword evidence="4" id="KW-0479">Metal-binding</keyword>
<evidence type="ECO:0000256" key="2">
    <source>
        <dbReference type="ARBA" id="ARBA00022630"/>
    </source>
</evidence>
<sequence length="323" mass="34919">MPGNTTTPPEAGLDLVVARRTDEAAGVVSLDLRRADGAPLPAWTPGAHIDLVLAPDLVRQYSLCSSPQDARVWRVAVLREKEGRGGSLHVHDKLSEGDPVRVRGPRNHFALEDADAYLFIAGGIGITPIVSMLERAERLGSAWELVYGGRTLASMAFHDVLGTRYGERVRIRPEDVYGLLDLDALLGTPRPGTLVYCCGPEPLLKAVEERCADWPADALHVERFTPGEPRVPLRDGAFEVELARSGITVTVPPDRSVLRAVEEAGVRVLSSCRAGTCGTCETTVLEGTVDHRDSLLTPAEREAHDTMMICVSRAAGPRLVLDL</sequence>
<evidence type="ECO:0000256" key="4">
    <source>
        <dbReference type="ARBA" id="ARBA00022723"/>
    </source>
</evidence>
<evidence type="ECO:0000313" key="10">
    <source>
        <dbReference type="EMBL" id="GHI50665.1"/>
    </source>
</evidence>